<evidence type="ECO:0000313" key="2">
    <source>
        <dbReference type="EMBL" id="RLK49413.1"/>
    </source>
</evidence>
<dbReference type="OrthoDB" id="5116782at2"/>
<accession>A0A498C2G2</accession>
<proteinExistence type="predicted"/>
<keyword evidence="1" id="KW-0812">Transmembrane</keyword>
<sequence length="116" mass="11864">MSAPASATTAPRTPVWLVVTIAGLFGLLYAYAVWNAVAFLVAQASGALGLNVLGWGVLLFAAVLPVLVFGAAFALGWRRTPGRFALVLLAGLGVVAVFWLDVLAYSVVSGASMLGG</sequence>
<evidence type="ECO:0000256" key="1">
    <source>
        <dbReference type="SAM" id="Phobius"/>
    </source>
</evidence>
<feature type="transmembrane region" description="Helical" evidence="1">
    <location>
        <begin position="84"/>
        <end position="108"/>
    </location>
</feature>
<dbReference type="RefSeq" id="WP_121058630.1">
    <property type="nucleotide sequence ID" value="NZ_RCDB01000002.1"/>
</dbReference>
<name>A0A498C2G2_9MICO</name>
<keyword evidence="1" id="KW-1133">Transmembrane helix</keyword>
<comment type="caution">
    <text evidence="2">The sequence shown here is derived from an EMBL/GenBank/DDBJ whole genome shotgun (WGS) entry which is preliminary data.</text>
</comment>
<dbReference type="AlphaFoldDB" id="A0A498C2G2"/>
<dbReference type="EMBL" id="RCDB01000002">
    <property type="protein sequence ID" value="RLK49413.1"/>
    <property type="molecule type" value="Genomic_DNA"/>
</dbReference>
<reference evidence="2 3" key="1">
    <citation type="journal article" date="2015" name="Stand. Genomic Sci.">
        <title>Genomic Encyclopedia of Bacterial and Archaeal Type Strains, Phase III: the genomes of soil and plant-associated and newly described type strains.</title>
        <authorList>
            <person name="Whitman W.B."/>
            <person name="Woyke T."/>
            <person name="Klenk H.P."/>
            <person name="Zhou Y."/>
            <person name="Lilburn T.G."/>
            <person name="Beck B.J."/>
            <person name="De Vos P."/>
            <person name="Vandamme P."/>
            <person name="Eisen J.A."/>
            <person name="Garrity G."/>
            <person name="Hugenholtz P."/>
            <person name="Kyrpides N.C."/>
        </authorList>
    </citation>
    <scope>NUCLEOTIDE SEQUENCE [LARGE SCALE GENOMIC DNA]</scope>
    <source>
        <strain evidence="2 3">S2T63</strain>
    </source>
</reference>
<evidence type="ECO:0000313" key="3">
    <source>
        <dbReference type="Proteomes" id="UP000273158"/>
    </source>
</evidence>
<protein>
    <submittedName>
        <fullName evidence="2">Uncharacterized protein</fullName>
    </submittedName>
</protein>
<dbReference type="Proteomes" id="UP000273158">
    <property type="component" value="Unassembled WGS sequence"/>
</dbReference>
<organism evidence="2 3">
    <name type="scientific">Microbacterium telephonicum</name>
    <dbReference type="NCBI Taxonomy" id="1714841"/>
    <lineage>
        <taxon>Bacteria</taxon>
        <taxon>Bacillati</taxon>
        <taxon>Actinomycetota</taxon>
        <taxon>Actinomycetes</taxon>
        <taxon>Micrococcales</taxon>
        <taxon>Microbacteriaceae</taxon>
        <taxon>Microbacterium</taxon>
    </lineage>
</organism>
<feature type="transmembrane region" description="Helical" evidence="1">
    <location>
        <begin position="15"/>
        <end position="41"/>
    </location>
</feature>
<feature type="transmembrane region" description="Helical" evidence="1">
    <location>
        <begin position="53"/>
        <end position="77"/>
    </location>
</feature>
<keyword evidence="1" id="KW-0472">Membrane</keyword>
<keyword evidence="3" id="KW-1185">Reference proteome</keyword>
<gene>
    <name evidence="2" type="ORF">C7474_1561</name>
</gene>